<evidence type="ECO:0000313" key="4">
    <source>
        <dbReference type="Proteomes" id="UP000236584"/>
    </source>
</evidence>
<gene>
    <name evidence="3" type="ORF">C2R22_11235</name>
</gene>
<organism evidence="3 4">
    <name type="scientific">Salinigranum rubrum</name>
    <dbReference type="NCBI Taxonomy" id="755307"/>
    <lineage>
        <taxon>Archaea</taxon>
        <taxon>Methanobacteriati</taxon>
        <taxon>Methanobacteriota</taxon>
        <taxon>Stenosarchaea group</taxon>
        <taxon>Halobacteria</taxon>
        <taxon>Halobacteriales</taxon>
        <taxon>Haloferacaceae</taxon>
        <taxon>Salinigranum</taxon>
    </lineage>
</organism>
<dbReference type="InterPro" id="IPR011701">
    <property type="entry name" value="MFS"/>
</dbReference>
<feature type="transmembrane region" description="Helical" evidence="1">
    <location>
        <begin position="273"/>
        <end position="293"/>
    </location>
</feature>
<evidence type="ECO:0000313" key="3">
    <source>
        <dbReference type="EMBL" id="AUV82150.1"/>
    </source>
</evidence>
<dbReference type="GeneID" id="35592672"/>
<feature type="transmembrane region" description="Helical" evidence="1">
    <location>
        <begin position="363"/>
        <end position="383"/>
    </location>
</feature>
<accession>A0A2I8VJQ1</accession>
<dbReference type="PANTHER" id="PTHR23527">
    <property type="entry name" value="BLL3282 PROTEIN"/>
    <property type="match status" value="1"/>
</dbReference>
<keyword evidence="1" id="KW-0472">Membrane</keyword>
<keyword evidence="1" id="KW-1133">Transmembrane helix</keyword>
<sequence>MTWRGVGVVSGWQVTASLCFYAIFAATAFVRESFGVSRTLVGVSLTATLAGYTAFLFLTGAAVDGYGERPVMVAGLAALAAGMVGVSLAPSFPLLLLALAVVGCAYATAMPSTNRAVLVVAPEGRRNLAMNVKQVGVTVGSGLGALLVTTAAGTRYGWRVGFGVAAVLAVCVAVVFALTYRGREGSGVLAPPDVRGLAGLDGYRPLVAAGFFFGAAVFTTTGYVVLHLTESVGAAAAFGGLVLASVQVTGSVGRLVGGSVADWLSGGDARSSAQVLVAQALCAVVAFGGVVAAGSPSAAGVAFAVLGLFILGFPGVYYACLTALVPDDQVGAATAGGQTALNLGGLATPPVFGYLADTLSYDAGWTLLAGCTLVAGALLVGLARDKHA</sequence>
<feature type="transmembrane region" description="Helical" evidence="1">
    <location>
        <begin position="160"/>
        <end position="182"/>
    </location>
</feature>
<reference evidence="3 4" key="1">
    <citation type="submission" date="2018-01" db="EMBL/GenBank/DDBJ databases">
        <title>Complete genome sequence of Salinigranum rubrum GX10T, an extremely halophilic archaeon isolated from a marine solar saltern.</title>
        <authorList>
            <person name="Han S."/>
        </authorList>
    </citation>
    <scope>NUCLEOTIDE SEQUENCE [LARGE SCALE GENOMIC DNA]</scope>
    <source>
        <strain evidence="3 4">GX10</strain>
    </source>
</reference>
<protein>
    <submittedName>
        <fullName evidence="3">MFS transporter</fullName>
    </submittedName>
</protein>
<feature type="transmembrane region" description="Helical" evidence="1">
    <location>
        <begin position="69"/>
        <end position="89"/>
    </location>
</feature>
<dbReference type="KEGG" id="srub:C2R22_11235"/>
<dbReference type="GO" id="GO:0022857">
    <property type="term" value="F:transmembrane transporter activity"/>
    <property type="evidence" value="ECO:0007669"/>
    <property type="project" value="InterPro"/>
</dbReference>
<dbReference type="PANTHER" id="PTHR23527:SF1">
    <property type="entry name" value="BLL3282 PROTEIN"/>
    <property type="match status" value="1"/>
</dbReference>
<keyword evidence="4" id="KW-1185">Reference proteome</keyword>
<dbReference type="OrthoDB" id="306263at2157"/>
<feature type="transmembrane region" description="Helical" evidence="1">
    <location>
        <begin position="42"/>
        <end position="63"/>
    </location>
</feature>
<dbReference type="SUPFAM" id="SSF103473">
    <property type="entry name" value="MFS general substrate transporter"/>
    <property type="match status" value="1"/>
</dbReference>
<evidence type="ECO:0000256" key="1">
    <source>
        <dbReference type="SAM" id="Phobius"/>
    </source>
</evidence>
<dbReference type="AlphaFoldDB" id="A0A2I8VJQ1"/>
<feature type="transmembrane region" description="Helical" evidence="1">
    <location>
        <begin position="202"/>
        <end position="225"/>
    </location>
</feature>
<dbReference type="Pfam" id="PF07690">
    <property type="entry name" value="MFS_1"/>
    <property type="match status" value="1"/>
</dbReference>
<keyword evidence="1" id="KW-0812">Transmembrane</keyword>
<dbReference type="PROSITE" id="PS50850">
    <property type="entry name" value="MFS"/>
    <property type="match status" value="1"/>
</dbReference>
<dbReference type="InterPro" id="IPR052952">
    <property type="entry name" value="MFS-Transporter"/>
</dbReference>
<proteinExistence type="predicted"/>
<feature type="transmembrane region" description="Helical" evidence="1">
    <location>
        <begin position="300"/>
        <end position="319"/>
    </location>
</feature>
<dbReference type="Proteomes" id="UP000236584">
    <property type="component" value="Chromosome"/>
</dbReference>
<dbReference type="InterPro" id="IPR020846">
    <property type="entry name" value="MFS_dom"/>
</dbReference>
<name>A0A2I8VJQ1_9EURY</name>
<feature type="transmembrane region" description="Helical" evidence="1">
    <location>
        <begin position="232"/>
        <end position="253"/>
    </location>
</feature>
<dbReference type="Gene3D" id="1.20.1250.20">
    <property type="entry name" value="MFS general substrate transporter like domains"/>
    <property type="match status" value="2"/>
</dbReference>
<evidence type="ECO:0000259" key="2">
    <source>
        <dbReference type="PROSITE" id="PS50850"/>
    </source>
</evidence>
<feature type="domain" description="Major facilitator superfamily (MFS) profile" evidence="2">
    <location>
        <begin position="1"/>
        <end position="387"/>
    </location>
</feature>
<dbReference type="RefSeq" id="WP_103425839.1">
    <property type="nucleotide sequence ID" value="NZ_CP026309.1"/>
</dbReference>
<feature type="transmembrane region" description="Helical" evidence="1">
    <location>
        <begin position="12"/>
        <end position="30"/>
    </location>
</feature>
<dbReference type="InterPro" id="IPR036259">
    <property type="entry name" value="MFS_trans_sf"/>
</dbReference>
<dbReference type="EMBL" id="CP026309">
    <property type="protein sequence ID" value="AUV82150.1"/>
    <property type="molecule type" value="Genomic_DNA"/>
</dbReference>